<dbReference type="InterPro" id="IPR025291">
    <property type="entry name" value="DUF4153"/>
</dbReference>
<name>A0A443LXP1_9RHOB</name>
<feature type="transmembrane region" description="Helical" evidence="1">
    <location>
        <begin position="124"/>
        <end position="157"/>
    </location>
</feature>
<feature type="transmembrane region" description="Helical" evidence="1">
    <location>
        <begin position="334"/>
        <end position="356"/>
    </location>
</feature>
<keyword evidence="1" id="KW-1133">Transmembrane helix</keyword>
<feature type="transmembrane region" description="Helical" evidence="1">
    <location>
        <begin position="362"/>
        <end position="384"/>
    </location>
</feature>
<reference evidence="2" key="1">
    <citation type="submission" date="2019-01" db="EMBL/GenBank/DDBJ databases">
        <title>Sinorhodobacter populi sp. nov. isolated from the symptomatic bark tissue of Populus euramericana canker.</title>
        <authorList>
            <person name="Xu G."/>
        </authorList>
    </citation>
    <scope>NUCLEOTIDE SEQUENCE [LARGE SCALE GENOMIC DNA]</scope>
    <source>
        <strain evidence="2">CGMCC 1.12963</strain>
    </source>
</reference>
<feature type="transmembrane region" description="Helical" evidence="1">
    <location>
        <begin position="213"/>
        <end position="235"/>
    </location>
</feature>
<feature type="transmembrane region" description="Helical" evidence="1">
    <location>
        <begin position="75"/>
        <end position="93"/>
    </location>
</feature>
<feature type="transmembrane region" description="Helical" evidence="1">
    <location>
        <begin position="425"/>
        <end position="448"/>
    </location>
</feature>
<proteinExistence type="predicted"/>
<dbReference type="EMBL" id="SAVA01000002">
    <property type="protein sequence ID" value="RWR54011.1"/>
    <property type="molecule type" value="Genomic_DNA"/>
</dbReference>
<protein>
    <submittedName>
        <fullName evidence="2">DUF4173 domain-containing protein</fullName>
    </submittedName>
</protein>
<organism evidence="2 3">
    <name type="scientific">Paenirhodobacter huangdaonensis</name>
    <dbReference type="NCBI Taxonomy" id="2501515"/>
    <lineage>
        <taxon>Bacteria</taxon>
        <taxon>Pseudomonadati</taxon>
        <taxon>Pseudomonadota</taxon>
        <taxon>Alphaproteobacteria</taxon>
        <taxon>Rhodobacterales</taxon>
        <taxon>Rhodobacter group</taxon>
        <taxon>Paenirhodobacter</taxon>
    </lineage>
</organism>
<feature type="transmembrane region" description="Helical" evidence="1">
    <location>
        <begin position="396"/>
        <end position="419"/>
    </location>
</feature>
<keyword evidence="3" id="KW-1185">Reference proteome</keyword>
<accession>A0A443LXP1</accession>
<feature type="transmembrane region" description="Helical" evidence="1">
    <location>
        <begin position="296"/>
        <end position="322"/>
    </location>
</feature>
<keyword evidence="1" id="KW-0472">Membrane</keyword>
<keyword evidence="1" id="KW-0812">Transmembrane</keyword>
<dbReference type="Proteomes" id="UP000288071">
    <property type="component" value="Unassembled WGS sequence"/>
</dbReference>
<evidence type="ECO:0000313" key="2">
    <source>
        <dbReference type="EMBL" id="RWR54011.1"/>
    </source>
</evidence>
<evidence type="ECO:0000313" key="3">
    <source>
        <dbReference type="Proteomes" id="UP000288071"/>
    </source>
</evidence>
<gene>
    <name evidence="2" type="ORF">EOW66_05200</name>
</gene>
<sequence>MHRIAALHKSCTTCARLLHKRRARVPQDILRRQIMPQPLLIPGLPRSLALDGWWLDMPEAAAPERSPIRAASARWPHWAGLAALVALADILFWHHDPGLSLALFALAILLVAAVGNVRRRAGPLALLVLGVAPAIEHVQMLSLAFLTLSLAAALVWLRSPEAGTAEIIARTAAWLCRLPGRWFTPLAPRRALAAREIRSAGGNGSARKSLRDWAFPLAGSLVFLALLMQANPVLARLLTLDLDLWSMFTRVLFWAGMALFIAPLLAPEIPEPMSLSPVALPSVARLGLNPRSVLRALFVFNALIAVQSATDLCILVFGAALPEGMSMAEYAHRGAYPLLATTLLAGGFALAIRPFLKEHRAMLPLLLLWLAQNMVLCGAAMMRLEHYIDAFGLTYLRLYALIWMGLVAAGLGLVATQVVLGRTTLWLLIRCIALGLGTLYLCAFVNFAQVIAAQNLARPGADADYICALGPMAHGALMASSPVTDAELDEVYPCPIATAPRIKGWRDWGFRSWRVAHYSAAMAKAEPTQ</sequence>
<reference evidence="2" key="2">
    <citation type="submission" date="2019-01" db="EMBL/GenBank/DDBJ databases">
        <authorList>
            <person name="Li Y."/>
        </authorList>
    </citation>
    <scope>NUCLEOTIDE SEQUENCE [LARGE SCALE GENOMIC DNA]</scope>
    <source>
        <strain evidence="2">CGMCC 1.12963</strain>
    </source>
</reference>
<feature type="transmembrane region" description="Helical" evidence="1">
    <location>
        <begin position="247"/>
        <end position="266"/>
    </location>
</feature>
<feature type="transmembrane region" description="Helical" evidence="1">
    <location>
        <begin position="99"/>
        <end position="117"/>
    </location>
</feature>
<dbReference type="AlphaFoldDB" id="A0A443LXP1"/>
<evidence type="ECO:0000256" key="1">
    <source>
        <dbReference type="SAM" id="Phobius"/>
    </source>
</evidence>
<dbReference type="Pfam" id="PF13687">
    <property type="entry name" value="DUF4153"/>
    <property type="match status" value="1"/>
</dbReference>
<comment type="caution">
    <text evidence="2">The sequence shown here is derived from an EMBL/GenBank/DDBJ whole genome shotgun (WGS) entry which is preliminary data.</text>
</comment>